<feature type="compositionally biased region" description="Low complexity" evidence="8">
    <location>
        <begin position="367"/>
        <end position="412"/>
    </location>
</feature>
<protein>
    <recommendedName>
        <fullName evidence="1">non-specific serine/threonine protein kinase</fullName>
        <ecNumber evidence="1">2.7.11.1</ecNumber>
    </recommendedName>
</protein>
<keyword evidence="4 7" id="KW-0547">Nucleotide-binding</keyword>
<evidence type="ECO:0000256" key="4">
    <source>
        <dbReference type="ARBA" id="ARBA00022741"/>
    </source>
</evidence>
<gene>
    <name evidence="11" type="ORF">EDD38_4989</name>
</gene>
<dbReference type="GO" id="GO:0004674">
    <property type="term" value="F:protein serine/threonine kinase activity"/>
    <property type="evidence" value="ECO:0007669"/>
    <property type="project" value="UniProtKB-KW"/>
</dbReference>
<dbReference type="Gene3D" id="3.30.200.20">
    <property type="entry name" value="Phosphorylase Kinase, domain 1"/>
    <property type="match status" value="1"/>
</dbReference>
<organism evidence="11 12">
    <name type="scientific">Kitasatospora cineracea</name>
    <dbReference type="NCBI Taxonomy" id="88074"/>
    <lineage>
        <taxon>Bacteria</taxon>
        <taxon>Bacillati</taxon>
        <taxon>Actinomycetota</taxon>
        <taxon>Actinomycetes</taxon>
        <taxon>Kitasatosporales</taxon>
        <taxon>Streptomycetaceae</taxon>
        <taxon>Kitasatospora</taxon>
    </lineage>
</organism>
<keyword evidence="5 11" id="KW-0418">Kinase</keyword>
<dbReference type="PROSITE" id="PS50011">
    <property type="entry name" value="PROTEIN_KINASE_DOM"/>
    <property type="match status" value="1"/>
</dbReference>
<dbReference type="InterPro" id="IPR011009">
    <property type="entry name" value="Kinase-like_dom_sf"/>
</dbReference>
<sequence length="561" mass="58081">MCAMTTAGPGGQLIDGRFELLARLGGGGMGLVWRARDTMLQREVALKEVRPPDPAMLAADPAAAHELRERVLREAQALARLQHPNVVTIHHIVDNAELAHPWLVMELVSGGSLHDRITRGPLSPPEAARIGRGLLAALTAAHAAGIQHRDVKPGNVLLRADGTPVLTDFGIAALSESTSLTATGALIGSPEYIAPERIRGHEGDPASDLWSLGMTLYVAVEGHHPLRRANSIATLAAVLDQPLPPPVRSGPLGPTLTALLARDPADRPDAARLDRLFAAAEQGVDGPLGGSPAFSPTETNSPPPYSRTETNGTVPHTPTETVRPGQGPRRRTGAVLTAAVAVAAAVGLLGWAFGPKLFDGKGDEDPPAAGSSAPATAPATAGAVPPAKPSAAPSSAAPSKGGTGAGAPASGTDLLTPDGARALVESIRSSTGSSTIIDMTVRSDNAHAKVVRKDNPARYDTVDYRAGKLTTTAGGVVDSISAKKLVDLGRIDWDQLPTVTATAKSRLAVPQPTDRYLLVDYGWFADEITIRYYLSDDQGSGGGYLTAGATGKVLKVVKSTD</sequence>
<dbReference type="InterPro" id="IPR017441">
    <property type="entry name" value="Protein_kinase_ATP_BS"/>
</dbReference>
<keyword evidence="9" id="KW-0472">Membrane</keyword>
<keyword evidence="2 11" id="KW-0723">Serine/threonine-protein kinase</keyword>
<accession>A0A3N4RTA2</accession>
<evidence type="ECO:0000256" key="8">
    <source>
        <dbReference type="SAM" id="MobiDB-lite"/>
    </source>
</evidence>
<dbReference type="Proteomes" id="UP000266906">
    <property type="component" value="Unassembled WGS sequence"/>
</dbReference>
<evidence type="ECO:0000259" key="10">
    <source>
        <dbReference type="PROSITE" id="PS50011"/>
    </source>
</evidence>
<keyword evidence="3" id="KW-0808">Transferase</keyword>
<comment type="caution">
    <text evidence="11">The sequence shown here is derived from an EMBL/GenBank/DDBJ whole genome shotgun (WGS) entry which is preliminary data.</text>
</comment>
<dbReference type="SUPFAM" id="SSF56112">
    <property type="entry name" value="Protein kinase-like (PK-like)"/>
    <property type="match status" value="1"/>
</dbReference>
<reference evidence="11 12" key="1">
    <citation type="submission" date="2018-11" db="EMBL/GenBank/DDBJ databases">
        <title>Sequencing the genomes of 1000 actinobacteria strains.</title>
        <authorList>
            <person name="Klenk H.-P."/>
        </authorList>
    </citation>
    <scope>NUCLEOTIDE SEQUENCE [LARGE SCALE GENOMIC DNA]</scope>
    <source>
        <strain evidence="11 12">DSM 44781</strain>
    </source>
</reference>
<dbReference type="InterPro" id="IPR000719">
    <property type="entry name" value="Prot_kinase_dom"/>
</dbReference>
<feature type="binding site" evidence="7">
    <location>
        <position position="47"/>
    </location>
    <ligand>
        <name>ATP</name>
        <dbReference type="ChEBI" id="CHEBI:30616"/>
    </ligand>
</feature>
<name>A0A3N4RTA2_9ACTN</name>
<dbReference type="PROSITE" id="PS00107">
    <property type="entry name" value="PROTEIN_KINASE_ATP"/>
    <property type="match status" value="1"/>
</dbReference>
<dbReference type="InterPro" id="IPR008271">
    <property type="entry name" value="Ser/Thr_kinase_AS"/>
</dbReference>
<dbReference type="SMART" id="SM00220">
    <property type="entry name" value="S_TKc"/>
    <property type="match status" value="1"/>
</dbReference>
<evidence type="ECO:0000256" key="9">
    <source>
        <dbReference type="SAM" id="Phobius"/>
    </source>
</evidence>
<dbReference type="GO" id="GO:0005524">
    <property type="term" value="F:ATP binding"/>
    <property type="evidence" value="ECO:0007669"/>
    <property type="project" value="UniProtKB-UniRule"/>
</dbReference>
<evidence type="ECO:0000313" key="11">
    <source>
        <dbReference type="EMBL" id="RPE36612.1"/>
    </source>
</evidence>
<dbReference type="CDD" id="cd14014">
    <property type="entry name" value="STKc_PknB_like"/>
    <property type="match status" value="1"/>
</dbReference>
<dbReference type="PANTHER" id="PTHR43289:SF6">
    <property type="entry name" value="SERINE_THREONINE-PROTEIN KINASE NEKL-3"/>
    <property type="match status" value="1"/>
</dbReference>
<keyword evidence="12" id="KW-1185">Reference proteome</keyword>
<evidence type="ECO:0000313" key="12">
    <source>
        <dbReference type="Proteomes" id="UP000266906"/>
    </source>
</evidence>
<dbReference type="AlphaFoldDB" id="A0A3N4RTA2"/>
<dbReference type="EC" id="2.7.11.1" evidence="1"/>
<evidence type="ECO:0000256" key="5">
    <source>
        <dbReference type="ARBA" id="ARBA00022777"/>
    </source>
</evidence>
<feature type="region of interest" description="Disordered" evidence="8">
    <location>
        <begin position="362"/>
        <end position="416"/>
    </location>
</feature>
<evidence type="ECO:0000256" key="3">
    <source>
        <dbReference type="ARBA" id="ARBA00022679"/>
    </source>
</evidence>
<evidence type="ECO:0000256" key="6">
    <source>
        <dbReference type="ARBA" id="ARBA00022840"/>
    </source>
</evidence>
<keyword evidence="9" id="KW-1133">Transmembrane helix</keyword>
<feature type="region of interest" description="Disordered" evidence="8">
    <location>
        <begin position="281"/>
        <end position="330"/>
    </location>
</feature>
<dbReference type="Pfam" id="PF00069">
    <property type="entry name" value="Pkinase"/>
    <property type="match status" value="1"/>
</dbReference>
<dbReference type="EMBL" id="RKQG01000001">
    <property type="protein sequence ID" value="RPE36612.1"/>
    <property type="molecule type" value="Genomic_DNA"/>
</dbReference>
<dbReference type="PROSITE" id="PS00108">
    <property type="entry name" value="PROTEIN_KINASE_ST"/>
    <property type="match status" value="1"/>
</dbReference>
<proteinExistence type="predicted"/>
<feature type="transmembrane region" description="Helical" evidence="9">
    <location>
        <begin position="333"/>
        <end position="353"/>
    </location>
</feature>
<keyword evidence="6 7" id="KW-0067">ATP-binding</keyword>
<dbReference type="Gene3D" id="1.10.510.10">
    <property type="entry name" value="Transferase(Phosphotransferase) domain 1"/>
    <property type="match status" value="1"/>
</dbReference>
<feature type="domain" description="Protein kinase" evidence="10">
    <location>
        <begin position="18"/>
        <end position="277"/>
    </location>
</feature>
<feature type="compositionally biased region" description="Polar residues" evidence="8">
    <location>
        <begin position="307"/>
        <end position="320"/>
    </location>
</feature>
<evidence type="ECO:0000256" key="7">
    <source>
        <dbReference type="PROSITE-ProRule" id="PRU10141"/>
    </source>
</evidence>
<dbReference type="PANTHER" id="PTHR43289">
    <property type="entry name" value="MITOGEN-ACTIVATED PROTEIN KINASE KINASE KINASE 20-RELATED"/>
    <property type="match status" value="1"/>
</dbReference>
<evidence type="ECO:0000256" key="1">
    <source>
        <dbReference type="ARBA" id="ARBA00012513"/>
    </source>
</evidence>
<evidence type="ECO:0000256" key="2">
    <source>
        <dbReference type="ARBA" id="ARBA00022527"/>
    </source>
</evidence>
<keyword evidence="9" id="KW-0812">Transmembrane</keyword>